<accession>A0A9D2D344</accession>
<gene>
    <name evidence="2" type="ORF">IAA08_07045</name>
</gene>
<dbReference type="Proteomes" id="UP000824024">
    <property type="component" value="Unassembled WGS sequence"/>
</dbReference>
<organism evidence="2 3">
    <name type="scientific">Candidatus Eubacterium avistercoris</name>
    <dbReference type="NCBI Taxonomy" id="2838567"/>
    <lineage>
        <taxon>Bacteria</taxon>
        <taxon>Bacillati</taxon>
        <taxon>Bacillota</taxon>
        <taxon>Clostridia</taxon>
        <taxon>Eubacteriales</taxon>
        <taxon>Eubacteriaceae</taxon>
        <taxon>Eubacterium</taxon>
    </lineage>
</organism>
<keyword evidence="1" id="KW-0472">Membrane</keyword>
<evidence type="ECO:0000313" key="3">
    <source>
        <dbReference type="Proteomes" id="UP000824024"/>
    </source>
</evidence>
<proteinExistence type="predicted"/>
<evidence type="ECO:0000256" key="1">
    <source>
        <dbReference type="SAM" id="Phobius"/>
    </source>
</evidence>
<name>A0A9D2D344_9FIRM</name>
<keyword evidence="1" id="KW-1133">Transmembrane helix</keyword>
<comment type="caution">
    <text evidence="2">The sequence shown here is derived from an EMBL/GenBank/DDBJ whole genome shotgun (WGS) entry which is preliminary data.</text>
</comment>
<reference evidence="2" key="2">
    <citation type="submission" date="2021-04" db="EMBL/GenBank/DDBJ databases">
        <authorList>
            <person name="Gilroy R."/>
        </authorList>
    </citation>
    <scope>NUCLEOTIDE SEQUENCE</scope>
    <source>
        <strain evidence="2">CHK192-9172</strain>
    </source>
</reference>
<dbReference type="AlphaFoldDB" id="A0A9D2D344"/>
<sequence>MKKRLKQMDPGVIENALAVFLGIFVMSALFFLMLSVISGIQMKNRIDQTARRAVLLMETYGYLDEYSKSDLTVELEESGVTDPKIRTLGYDKEGNWGEVNKSAPAAYGEKIEVEITGKVDIRFLKTQVRILRTSTSKS</sequence>
<keyword evidence="1" id="KW-0812">Transmembrane</keyword>
<feature type="transmembrane region" description="Helical" evidence="1">
    <location>
        <begin position="12"/>
        <end position="37"/>
    </location>
</feature>
<protein>
    <submittedName>
        <fullName evidence="2">DUF4320 family protein</fullName>
    </submittedName>
</protein>
<evidence type="ECO:0000313" key="2">
    <source>
        <dbReference type="EMBL" id="HIZ07673.1"/>
    </source>
</evidence>
<dbReference type="EMBL" id="DXCH01000195">
    <property type="protein sequence ID" value="HIZ07673.1"/>
    <property type="molecule type" value="Genomic_DNA"/>
</dbReference>
<reference evidence="2" key="1">
    <citation type="journal article" date="2021" name="PeerJ">
        <title>Extensive microbial diversity within the chicken gut microbiome revealed by metagenomics and culture.</title>
        <authorList>
            <person name="Gilroy R."/>
            <person name="Ravi A."/>
            <person name="Getino M."/>
            <person name="Pursley I."/>
            <person name="Horton D.L."/>
            <person name="Alikhan N.F."/>
            <person name="Baker D."/>
            <person name="Gharbi K."/>
            <person name="Hall N."/>
            <person name="Watson M."/>
            <person name="Adriaenssens E.M."/>
            <person name="Foster-Nyarko E."/>
            <person name="Jarju S."/>
            <person name="Secka A."/>
            <person name="Antonio M."/>
            <person name="Oren A."/>
            <person name="Chaudhuri R.R."/>
            <person name="La Ragione R."/>
            <person name="Hildebrand F."/>
            <person name="Pallen M.J."/>
        </authorList>
    </citation>
    <scope>NUCLEOTIDE SEQUENCE</scope>
    <source>
        <strain evidence="2">CHK192-9172</strain>
    </source>
</reference>